<keyword evidence="4 9" id="KW-0808">Transferase</keyword>
<dbReference type="EMBL" id="JAWXRC010000017">
    <property type="protein sequence ID" value="MDX6029991.1"/>
    <property type="molecule type" value="Genomic_DNA"/>
</dbReference>
<name>A0AAJ2S4T7_9ENTR</name>
<accession>A0AAJ2S4T7</accession>
<evidence type="ECO:0000256" key="8">
    <source>
        <dbReference type="PROSITE-ProRule" id="PRU00533"/>
    </source>
</evidence>
<dbReference type="AlphaFoldDB" id="A0AAJ2S4T7"/>
<dbReference type="PROSITE" id="PS00949">
    <property type="entry name" value="AUTOINDUCER_SYNTH_1"/>
    <property type="match status" value="1"/>
</dbReference>
<evidence type="ECO:0000256" key="9">
    <source>
        <dbReference type="RuleBase" id="RU361135"/>
    </source>
</evidence>
<protein>
    <recommendedName>
        <fullName evidence="2 9">Acyl-homoserine-lactone synthase</fullName>
        <ecNumber evidence="1 9">2.3.1.184</ecNumber>
    </recommendedName>
    <alternativeName>
        <fullName evidence="9">Autoinducer synthesis protein</fullName>
    </alternativeName>
</protein>
<dbReference type="Pfam" id="PF00765">
    <property type="entry name" value="Autoind_synth"/>
    <property type="match status" value="1"/>
</dbReference>
<dbReference type="InterPro" id="IPR018311">
    <property type="entry name" value="Autoind_synth_CS"/>
</dbReference>
<organism evidence="10 13">
    <name type="scientific">Scandinavium lactucae</name>
    <dbReference type="NCBI Taxonomy" id="3095028"/>
    <lineage>
        <taxon>Bacteria</taxon>
        <taxon>Pseudomonadati</taxon>
        <taxon>Pseudomonadota</taxon>
        <taxon>Gammaproteobacteria</taxon>
        <taxon>Enterobacterales</taxon>
        <taxon>Enterobacteriaceae</taxon>
        <taxon>Scandinavium</taxon>
    </lineage>
</organism>
<dbReference type="InterPro" id="IPR016181">
    <property type="entry name" value="Acyl_CoA_acyltransferase"/>
</dbReference>
<dbReference type="InterPro" id="IPR001690">
    <property type="entry name" value="Autoind_synthase"/>
</dbReference>
<comment type="caution">
    <text evidence="10">The sequence shown here is derived from an EMBL/GenBank/DDBJ whole genome shotgun (WGS) entry which is preliminary data.</text>
</comment>
<dbReference type="PROSITE" id="PS51187">
    <property type="entry name" value="AUTOINDUCER_SYNTH_2"/>
    <property type="match status" value="1"/>
</dbReference>
<evidence type="ECO:0000256" key="2">
    <source>
        <dbReference type="ARBA" id="ARBA00018768"/>
    </source>
</evidence>
<keyword evidence="5 9" id="KW-0949">S-adenosyl-L-methionine</keyword>
<dbReference type="EC" id="2.3.1.184" evidence="1 9"/>
<proteinExistence type="inferred from homology"/>
<evidence type="ECO:0000256" key="4">
    <source>
        <dbReference type="ARBA" id="ARBA00022679"/>
    </source>
</evidence>
<keyword evidence="12" id="KW-1185">Reference proteome</keyword>
<dbReference type="Gene3D" id="3.40.630.30">
    <property type="match status" value="1"/>
</dbReference>
<evidence type="ECO:0000313" key="11">
    <source>
        <dbReference type="EMBL" id="MDX6039353.1"/>
    </source>
</evidence>
<evidence type="ECO:0000313" key="12">
    <source>
        <dbReference type="Proteomes" id="UP001275664"/>
    </source>
</evidence>
<dbReference type="PRINTS" id="PR01549">
    <property type="entry name" value="AUTOINDCRSYN"/>
</dbReference>
<comment type="catalytic activity">
    <reaction evidence="7 9">
        <text>a fatty acyl-[ACP] + S-adenosyl-L-methionine = an N-acyl-L-homoserine lactone + S-methyl-5'-thioadenosine + holo-[ACP] + H(+)</text>
        <dbReference type="Rhea" id="RHEA:10096"/>
        <dbReference type="Rhea" id="RHEA-COMP:9685"/>
        <dbReference type="Rhea" id="RHEA-COMP:14125"/>
        <dbReference type="ChEBI" id="CHEBI:15378"/>
        <dbReference type="ChEBI" id="CHEBI:17509"/>
        <dbReference type="ChEBI" id="CHEBI:55474"/>
        <dbReference type="ChEBI" id="CHEBI:59789"/>
        <dbReference type="ChEBI" id="CHEBI:64479"/>
        <dbReference type="ChEBI" id="CHEBI:138651"/>
        <dbReference type="EC" id="2.3.1.184"/>
    </reaction>
</comment>
<dbReference type="Proteomes" id="UP001282336">
    <property type="component" value="Unassembled WGS sequence"/>
</dbReference>
<sequence length="201" mass="23103">MISFFDESFNEIEGKKLNECFKLRKKTFSDRLKWAVKCKDNMEFDEYDNENASYIFGVSNDSLICSARLIETKHPNMITHTFHDYFKDLKIPEGNFIESSRFFVDKERAADLLGSGYPVTHDLFLAIVNYARQHGYDGILTIVSHAMMLIIKRSGWKLSILNIGVSEKHQNIYLLQLPVDEVTVSTLMSKITKHNALPLAA</sequence>
<evidence type="ECO:0000256" key="1">
    <source>
        <dbReference type="ARBA" id="ARBA00012340"/>
    </source>
</evidence>
<evidence type="ECO:0000256" key="6">
    <source>
        <dbReference type="ARBA" id="ARBA00022929"/>
    </source>
</evidence>
<evidence type="ECO:0000256" key="7">
    <source>
        <dbReference type="ARBA" id="ARBA00048576"/>
    </source>
</evidence>
<dbReference type="EMBL" id="JAWXRD010000002">
    <property type="protein sequence ID" value="MDX6039353.1"/>
    <property type="molecule type" value="Genomic_DNA"/>
</dbReference>
<keyword evidence="6 8" id="KW-0071">Autoinducer synthesis</keyword>
<evidence type="ECO:0000256" key="3">
    <source>
        <dbReference type="ARBA" id="ARBA00022654"/>
    </source>
</evidence>
<evidence type="ECO:0000313" key="13">
    <source>
        <dbReference type="Proteomes" id="UP001282336"/>
    </source>
</evidence>
<dbReference type="GO" id="GO:0007165">
    <property type="term" value="P:signal transduction"/>
    <property type="evidence" value="ECO:0007669"/>
    <property type="project" value="TreeGrafter"/>
</dbReference>
<comment type="similarity">
    <text evidence="8 9">Belongs to the autoinducer synthase family.</text>
</comment>
<dbReference type="GO" id="GO:0009372">
    <property type="term" value="P:quorum sensing"/>
    <property type="evidence" value="ECO:0007669"/>
    <property type="project" value="UniProtKB-UniRule"/>
</dbReference>
<dbReference type="RefSeq" id="WP_319626621.1">
    <property type="nucleotide sequence ID" value="NZ_JAWXRB010000001.1"/>
</dbReference>
<dbReference type="PANTHER" id="PTHR39322:SF1">
    <property type="entry name" value="ISOVALERYL-HOMOSERINE LACTONE SYNTHASE"/>
    <property type="match status" value="1"/>
</dbReference>
<dbReference type="GO" id="GO:0061579">
    <property type="term" value="F:N-acyl homoserine lactone synthase activity"/>
    <property type="evidence" value="ECO:0007669"/>
    <property type="project" value="UniProtKB-UniRule"/>
</dbReference>
<dbReference type="Proteomes" id="UP001275664">
    <property type="component" value="Unassembled WGS sequence"/>
</dbReference>
<dbReference type="SUPFAM" id="SSF55729">
    <property type="entry name" value="Acyl-CoA N-acyltransferases (Nat)"/>
    <property type="match status" value="1"/>
</dbReference>
<evidence type="ECO:0000313" key="10">
    <source>
        <dbReference type="EMBL" id="MDX6029991.1"/>
    </source>
</evidence>
<gene>
    <name evidence="11" type="ORF">SIK69_03965</name>
    <name evidence="10" type="ORF">SIL20_00490</name>
</gene>
<keyword evidence="3 8" id="KW-0673">Quorum sensing</keyword>
<dbReference type="PANTHER" id="PTHR39322">
    <property type="entry name" value="ACYL-HOMOSERINE-LACTONE SYNTHASE"/>
    <property type="match status" value="1"/>
</dbReference>
<evidence type="ECO:0000256" key="5">
    <source>
        <dbReference type="ARBA" id="ARBA00022691"/>
    </source>
</evidence>
<reference evidence="10 12" key="1">
    <citation type="submission" date="2023-11" db="EMBL/GenBank/DDBJ databases">
        <title>Scandinavium wanjuensis sp. nov., isolated from lettuce South Korea.</title>
        <authorList>
            <person name="Park J."/>
            <person name="Park S."/>
            <person name="Oh K.K."/>
            <person name="Cho G.S."/>
            <person name="Franz C.M.A.P."/>
        </authorList>
    </citation>
    <scope>NUCLEOTIDE SEQUENCE</scope>
    <source>
        <strain evidence="10">V105_12</strain>
        <strain evidence="11 12">V105_6</strain>
    </source>
</reference>